<name>A0ACC4DFT1_PURLI</name>
<keyword evidence="2" id="KW-1185">Reference proteome</keyword>
<reference evidence="1" key="1">
    <citation type="submission" date="2024-12" db="EMBL/GenBank/DDBJ databases">
        <title>Comparative genomics and development of molecular markers within Purpureocillium lilacinum and among Purpureocillium species.</title>
        <authorList>
            <person name="Yeh Z.-Y."/>
            <person name="Ni N.-T."/>
            <person name="Lo P.-H."/>
            <person name="Mushyakhwo K."/>
            <person name="Lin C.-F."/>
            <person name="Nai Y.-S."/>
        </authorList>
    </citation>
    <scope>NUCLEOTIDE SEQUENCE</scope>
    <source>
        <strain evidence="1">NCHU-NPUST-175</strain>
    </source>
</reference>
<protein>
    <submittedName>
        <fullName evidence="1">Uncharacterized protein</fullName>
    </submittedName>
</protein>
<accession>A0ACC4DFT1</accession>
<sequence>MAEKKDVYRAVSSFTGDATLYQELADTICVLAALIQVVPETYLPDDTTRTQHVVPRGSTTEDYYYDDTIDLDVDGLGECYLPSSEDAQLSKLKDELVDRLSETLARFKSPPSPANQDAKHVSSVILIESAEHNTVTFLCAKNEGLDEQDRSNDSGAGTFFQDMFNLVIAQQKPRILHYISSLDQAMRSIQPDNVMGSATPQPLGSPSIPIPLLEEFVRGAGELPVAHTPTWIDNHGHRYCFALNPTAGQVQSMVTPTWSDSGNLGLQIDRILCSARKLSSDTCPEIEWRPELENLMRSALRLWRSEHGQVALRSWTKRQFTGGSSQQKLFHDSLLYLARIYYAVEVFTEAARKFVCGRSVCYVSAPFLAIQCRRRGRLDPADATSKTLATLVVDKRKISPKVTRDLEQSLPKLYQQNENDRHTHAEIQALYHLEVLFPSQDKTYTVHPYIGCSRRCCFLCKAFVEVTYPEMRVRGTHYSLMHRWELQQHFPSAALRGKFENGAKKLLQTLRDVLKTALLGRVSPKKALAQSSFGLPSEASLEWGRLAKMERAHTKTKRMMMFLETAVDDDFLIAPIPRKPGLVTVSSGQWTSSKVMNLGGAEKLRLNFIRQKHGLEKLDEMPPLESSRANICRFCDSGPALFRPLRLPVKDRPNKVDNLRWFLKRYVGRDPVADEPELMERLFADDDLCYTFVQSHTLGLHKPRDLQRWIDENCLHRQLRESFFLSRSTRDKNLPTNEAFSWYLNEYTTNRLSQPSIYGRYRHQLFALQFVKALFRLAPIPTEWQDLPPKENRVLRLYSRLLQPFNNIPTPLIKSGSFLGSATALSARQLPLGHIAEHLGCQEHTIDLFRSQNIDIANLLDQGIRPGLPVPRDVSAYRLVAEVKHALSGRFCSCFHRRKYPRGYAFFENESHLSIPSEIEYDFHGTEEWERWQLLNFYQHVFSLPAFDVGELQAANAANSLTDYLDRLVPDFRFKLFCKYRTSLTFPALGATVRNRATGERVHDVDYSVVHDVQQSFGLSNPLKRHLVCIRHEHMDNISHL</sequence>
<gene>
    <name evidence="1" type="ORF">ACCO45_012129</name>
</gene>
<proteinExistence type="predicted"/>
<dbReference type="EMBL" id="JBGNUJ010000011">
    <property type="protein sequence ID" value="KAL3954173.1"/>
    <property type="molecule type" value="Genomic_DNA"/>
</dbReference>
<organism evidence="1 2">
    <name type="scientific">Purpureocillium lilacinum</name>
    <name type="common">Paecilomyces lilacinus</name>
    <dbReference type="NCBI Taxonomy" id="33203"/>
    <lineage>
        <taxon>Eukaryota</taxon>
        <taxon>Fungi</taxon>
        <taxon>Dikarya</taxon>
        <taxon>Ascomycota</taxon>
        <taxon>Pezizomycotina</taxon>
        <taxon>Sordariomycetes</taxon>
        <taxon>Hypocreomycetidae</taxon>
        <taxon>Hypocreales</taxon>
        <taxon>Ophiocordycipitaceae</taxon>
        <taxon>Purpureocillium</taxon>
    </lineage>
</organism>
<dbReference type="Proteomes" id="UP001638806">
    <property type="component" value="Unassembled WGS sequence"/>
</dbReference>
<evidence type="ECO:0000313" key="1">
    <source>
        <dbReference type="EMBL" id="KAL3954173.1"/>
    </source>
</evidence>
<comment type="caution">
    <text evidence="1">The sequence shown here is derived from an EMBL/GenBank/DDBJ whole genome shotgun (WGS) entry which is preliminary data.</text>
</comment>
<evidence type="ECO:0000313" key="2">
    <source>
        <dbReference type="Proteomes" id="UP001638806"/>
    </source>
</evidence>